<accession>A0A328FAN3</accession>
<dbReference type="PRINTS" id="PR00412">
    <property type="entry name" value="EPOXHYDRLASE"/>
</dbReference>
<dbReference type="InterPro" id="IPR029058">
    <property type="entry name" value="AB_hydrolase_fold"/>
</dbReference>
<name>A0A328FAN3_9BACT</name>
<evidence type="ECO:0000259" key="1">
    <source>
        <dbReference type="Pfam" id="PF00561"/>
    </source>
</evidence>
<dbReference type="SUPFAM" id="SSF53474">
    <property type="entry name" value="alpha/beta-Hydrolases"/>
    <property type="match status" value="1"/>
</dbReference>
<organism evidence="3 4">
    <name type="scientific">Desulfobacter hydrogenophilus</name>
    <dbReference type="NCBI Taxonomy" id="2291"/>
    <lineage>
        <taxon>Bacteria</taxon>
        <taxon>Pseudomonadati</taxon>
        <taxon>Thermodesulfobacteriota</taxon>
        <taxon>Desulfobacteria</taxon>
        <taxon>Desulfobacterales</taxon>
        <taxon>Desulfobacteraceae</taxon>
        <taxon>Desulfobacter</taxon>
    </lineage>
</organism>
<dbReference type="PRINTS" id="PR00111">
    <property type="entry name" value="ABHYDROLASE"/>
</dbReference>
<keyword evidence="3" id="KW-0378">Hydrolase</keyword>
<protein>
    <submittedName>
        <fullName evidence="2">Alpha/beta fold hydrolase</fullName>
    </submittedName>
    <submittedName>
        <fullName evidence="3">Alpha/beta hydrolase</fullName>
    </submittedName>
</protein>
<reference evidence="3 4" key="1">
    <citation type="submission" date="2018-06" db="EMBL/GenBank/DDBJ databases">
        <title>Complete Genome Sequence of Desulfobacter hydrogenophilus (DSM3380).</title>
        <authorList>
            <person name="Marietou A."/>
            <person name="Schreiber L."/>
            <person name="Marshall I."/>
            <person name="Jorgensen B."/>
        </authorList>
    </citation>
    <scope>NUCLEOTIDE SEQUENCE [LARGE SCALE GENOMIC DNA]</scope>
    <source>
        <strain evidence="3 4">DSM 3380</strain>
    </source>
</reference>
<sequence>MVTRTINGQLTSTAGFEELYPFEPHYADINGHKMHYVDQGKGRPVLMVHGNPTWSFYFRHLITGLSAGFRTIAPDHIGCGFSDKPSAKTYDYTLDQRVADLDALVRRLNINEKISLIVHDWGGMIGLAWALDNLDRVDKIVITNTSGFFLPASKRFPTALWAIKYLAPFAVPAVLGANLFARGALYLAPETRLPQSVKKGLVAPYNSWANRIATLKFVQDIPITANDRSYARVQKVDQGLNALSPDQLMFLWGTRDFVFDIHFLEEFKNRFPRSRAHVFEDAGHYLFEDKPGPTLELIQNFLS</sequence>
<dbReference type="EMBL" id="QLNI01000027">
    <property type="protein sequence ID" value="RAM01429.1"/>
    <property type="molecule type" value="Genomic_DNA"/>
</dbReference>
<dbReference type="Pfam" id="PF00561">
    <property type="entry name" value="Abhydrolase_1"/>
    <property type="match status" value="1"/>
</dbReference>
<dbReference type="OrthoDB" id="9804723at2"/>
<dbReference type="Proteomes" id="UP000293902">
    <property type="component" value="Chromosome"/>
</dbReference>
<evidence type="ECO:0000313" key="2">
    <source>
        <dbReference type="EMBL" id="QBH14514.1"/>
    </source>
</evidence>
<dbReference type="Proteomes" id="UP000248798">
    <property type="component" value="Unassembled WGS sequence"/>
</dbReference>
<feature type="domain" description="AB hydrolase-1" evidence="1">
    <location>
        <begin position="44"/>
        <end position="291"/>
    </location>
</feature>
<dbReference type="InterPro" id="IPR000073">
    <property type="entry name" value="AB_hydrolase_1"/>
</dbReference>
<evidence type="ECO:0000313" key="3">
    <source>
        <dbReference type="EMBL" id="RAM01429.1"/>
    </source>
</evidence>
<keyword evidence="5" id="KW-1185">Reference proteome</keyword>
<dbReference type="AlphaFoldDB" id="A0A328FAN3"/>
<dbReference type="EMBL" id="CP036313">
    <property type="protein sequence ID" value="QBH14514.1"/>
    <property type="molecule type" value="Genomic_DNA"/>
</dbReference>
<reference evidence="2 5" key="2">
    <citation type="submission" date="2019-02" db="EMBL/GenBank/DDBJ databases">
        <title>Complete genome sequence of Desulfobacter hydrogenophilus AcRS1.</title>
        <authorList>
            <person name="Marietou A."/>
            <person name="Lund M.B."/>
            <person name="Marshall I.P.G."/>
            <person name="Schreiber L."/>
            <person name="Jorgensen B."/>
        </authorList>
    </citation>
    <scope>NUCLEOTIDE SEQUENCE [LARGE SCALE GENOMIC DNA]</scope>
    <source>
        <strain evidence="2 5">AcRS1</strain>
    </source>
</reference>
<dbReference type="RefSeq" id="WP_111957646.1">
    <property type="nucleotide sequence ID" value="NZ_CP036313.1"/>
</dbReference>
<evidence type="ECO:0000313" key="4">
    <source>
        <dbReference type="Proteomes" id="UP000248798"/>
    </source>
</evidence>
<dbReference type="GO" id="GO:0016787">
    <property type="term" value="F:hydrolase activity"/>
    <property type="evidence" value="ECO:0007669"/>
    <property type="project" value="UniProtKB-KW"/>
</dbReference>
<dbReference type="GO" id="GO:0016020">
    <property type="term" value="C:membrane"/>
    <property type="evidence" value="ECO:0007669"/>
    <property type="project" value="TreeGrafter"/>
</dbReference>
<gene>
    <name evidence="3" type="ORF">DO021_13800</name>
    <name evidence="2" type="ORF">EYB58_17230</name>
</gene>
<dbReference type="InterPro" id="IPR050266">
    <property type="entry name" value="AB_hydrolase_sf"/>
</dbReference>
<dbReference type="InterPro" id="IPR000639">
    <property type="entry name" value="Epox_hydrolase-like"/>
</dbReference>
<proteinExistence type="predicted"/>
<evidence type="ECO:0000313" key="5">
    <source>
        <dbReference type="Proteomes" id="UP000293902"/>
    </source>
</evidence>
<dbReference type="PANTHER" id="PTHR43798">
    <property type="entry name" value="MONOACYLGLYCEROL LIPASE"/>
    <property type="match status" value="1"/>
</dbReference>
<dbReference type="PANTHER" id="PTHR43798:SF24">
    <property type="entry name" value="CIS-3-ALKYL-4-ALKYLOXETAN-2-ONE DECARBOXYLASE"/>
    <property type="match status" value="1"/>
</dbReference>
<dbReference type="Gene3D" id="3.40.50.1820">
    <property type="entry name" value="alpha/beta hydrolase"/>
    <property type="match status" value="1"/>
</dbReference>